<dbReference type="Proteomes" id="UP000179807">
    <property type="component" value="Unassembled WGS sequence"/>
</dbReference>
<gene>
    <name evidence="2" type="ORF">TRFO_28839</name>
</gene>
<proteinExistence type="predicted"/>
<keyword evidence="3" id="KW-1185">Reference proteome</keyword>
<dbReference type="GeneID" id="94841119"/>
<evidence type="ECO:0000313" key="2">
    <source>
        <dbReference type="EMBL" id="OHT03659.1"/>
    </source>
</evidence>
<protein>
    <submittedName>
        <fullName evidence="2">Uncharacterized protein</fullName>
    </submittedName>
</protein>
<evidence type="ECO:0000313" key="3">
    <source>
        <dbReference type="Proteomes" id="UP000179807"/>
    </source>
</evidence>
<accession>A0A1J4JXE2</accession>
<reference evidence="2" key="1">
    <citation type="submission" date="2016-10" db="EMBL/GenBank/DDBJ databases">
        <authorList>
            <person name="Benchimol M."/>
            <person name="Almeida L.G."/>
            <person name="Vasconcelos A.T."/>
            <person name="Perreira-Neves A."/>
            <person name="Rosa I.A."/>
            <person name="Tasca T."/>
            <person name="Bogo M.R."/>
            <person name="de Souza W."/>
        </authorList>
    </citation>
    <scope>NUCLEOTIDE SEQUENCE [LARGE SCALE GENOMIC DNA]</scope>
    <source>
        <strain evidence="2">K</strain>
    </source>
</reference>
<dbReference type="AlphaFoldDB" id="A0A1J4JXE2"/>
<name>A0A1J4JXE2_9EUKA</name>
<sequence>MQQFDSQQNTNFASNTLRTPEHKKKRFHITRQVKCHTLDSKDVQKLNSPTALLPSIPSLSPDDGQLSSVKSKHSKFVISVSHHNPSNQDSPIANLSDDPALSEVIASNMETMSKSNGAITSFSNASKLFSAVNNININARERKKFTITRISHNSYEPNTNTSDVAPTTVSLSAINGMKDINDSKDLLVLDDGGIKSNNDDFDPLIDIF</sequence>
<evidence type="ECO:0000256" key="1">
    <source>
        <dbReference type="SAM" id="MobiDB-lite"/>
    </source>
</evidence>
<feature type="compositionally biased region" description="Polar residues" evidence="1">
    <location>
        <begin position="1"/>
        <end position="18"/>
    </location>
</feature>
<dbReference type="EMBL" id="MLAK01000818">
    <property type="protein sequence ID" value="OHT03659.1"/>
    <property type="molecule type" value="Genomic_DNA"/>
</dbReference>
<feature type="region of interest" description="Disordered" evidence="1">
    <location>
        <begin position="1"/>
        <end position="27"/>
    </location>
</feature>
<dbReference type="VEuPathDB" id="TrichDB:TRFO_28839"/>
<organism evidence="2 3">
    <name type="scientific">Tritrichomonas foetus</name>
    <dbReference type="NCBI Taxonomy" id="1144522"/>
    <lineage>
        <taxon>Eukaryota</taxon>
        <taxon>Metamonada</taxon>
        <taxon>Parabasalia</taxon>
        <taxon>Tritrichomonadida</taxon>
        <taxon>Tritrichomonadidae</taxon>
        <taxon>Tritrichomonas</taxon>
    </lineage>
</organism>
<dbReference type="RefSeq" id="XP_068356795.1">
    <property type="nucleotide sequence ID" value="XM_068506415.1"/>
</dbReference>
<comment type="caution">
    <text evidence="2">The sequence shown here is derived from an EMBL/GenBank/DDBJ whole genome shotgun (WGS) entry which is preliminary data.</text>
</comment>